<dbReference type="PANTHER" id="PTHR21556">
    <property type="entry name" value="TRESLIN"/>
    <property type="match status" value="1"/>
</dbReference>
<name>A0ABC8UVK2_9AQUA</name>
<accession>A0ABC8UVK2</accession>
<feature type="region of interest" description="Disordered" evidence="1">
    <location>
        <begin position="492"/>
        <end position="517"/>
    </location>
</feature>
<feature type="compositionally biased region" description="Polar residues" evidence="1">
    <location>
        <begin position="964"/>
        <end position="973"/>
    </location>
</feature>
<organism evidence="2 3">
    <name type="scientific">Ilex paraguariensis</name>
    <name type="common">yerba mate</name>
    <dbReference type="NCBI Taxonomy" id="185542"/>
    <lineage>
        <taxon>Eukaryota</taxon>
        <taxon>Viridiplantae</taxon>
        <taxon>Streptophyta</taxon>
        <taxon>Embryophyta</taxon>
        <taxon>Tracheophyta</taxon>
        <taxon>Spermatophyta</taxon>
        <taxon>Magnoliopsida</taxon>
        <taxon>eudicotyledons</taxon>
        <taxon>Gunneridae</taxon>
        <taxon>Pentapetalae</taxon>
        <taxon>asterids</taxon>
        <taxon>campanulids</taxon>
        <taxon>Aquifoliales</taxon>
        <taxon>Aquifoliaceae</taxon>
        <taxon>Ilex</taxon>
    </lineage>
</organism>
<feature type="compositionally biased region" description="Polar residues" evidence="1">
    <location>
        <begin position="495"/>
        <end position="511"/>
    </location>
</feature>
<proteinExistence type="predicted"/>
<feature type="compositionally biased region" description="Basic and acidic residues" evidence="1">
    <location>
        <begin position="870"/>
        <end position="886"/>
    </location>
</feature>
<dbReference type="InterPro" id="IPR026153">
    <property type="entry name" value="Treslin"/>
</dbReference>
<reference evidence="2 3" key="1">
    <citation type="submission" date="2024-02" db="EMBL/GenBank/DDBJ databases">
        <authorList>
            <person name="Vignale AGUSTIN F."/>
            <person name="Sosa J E."/>
            <person name="Modenutti C."/>
        </authorList>
    </citation>
    <scope>NUCLEOTIDE SEQUENCE [LARGE SCALE GENOMIC DNA]</scope>
</reference>
<gene>
    <name evidence="2" type="ORF">ILEXP_LOCUS55449</name>
</gene>
<feature type="compositionally biased region" description="Basic and acidic residues" evidence="1">
    <location>
        <begin position="831"/>
        <end position="845"/>
    </location>
</feature>
<feature type="compositionally biased region" description="Basic and acidic residues" evidence="1">
    <location>
        <begin position="916"/>
        <end position="927"/>
    </location>
</feature>
<evidence type="ECO:0000256" key="1">
    <source>
        <dbReference type="SAM" id="MobiDB-lite"/>
    </source>
</evidence>
<dbReference type="EMBL" id="CAUOFW020009168">
    <property type="protein sequence ID" value="CAK9185093.1"/>
    <property type="molecule type" value="Genomic_DNA"/>
</dbReference>
<evidence type="ECO:0000313" key="3">
    <source>
        <dbReference type="Proteomes" id="UP001642360"/>
    </source>
</evidence>
<dbReference type="Proteomes" id="UP001642360">
    <property type="component" value="Unassembled WGS sequence"/>
</dbReference>
<dbReference type="PANTHER" id="PTHR21556:SF2">
    <property type="entry name" value="TRESLIN"/>
    <property type="match status" value="1"/>
</dbReference>
<evidence type="ECO:0000313" key="2">
    <source>
        <dbReference type="EMBL" id="CAK9185093.1"/>
    </source>
</evidence>
<keyword evidence="3" id="KW-1185">Reference proteome</keyword>
<feature type="region of interest" description="Disordered" evidence="1">
    <location>
        <begin position="916"/>
        <end position="980"/>
    </location>
</feature>
<evidence type="ECO:0008006" key="4">
    <source>
        <dbReference type="Google" id="ProtNLM"/>
    </source>
</evidence>
<feature type="region of interest" description="Disordered" evidence="1">
    <location>
        <begin position="826"/>
        <end position="886"/>
    </location>
</feature>
<sequence length="980" mass="110231">MAEPIAFSKTQRIVLLIDLNPLFSLQQNPNPYLTSILTFSKLLLSLHSLSSSLFAFKLFISSLSPLRSSSLLPRSHSSSLSFNHPSETLNSLSTTLTSLSFPTQFANSLPHASCIASSLLQLIHDYSWESEIENLSGKNNDFPVIRSHLVILLSPICRSFKYLSELMGIDLNDESSNEFIVKFRELFGAVNDAYVSRDIHCSWIDVNYEMGCTEENGGINEPGTQIAVLFQNGIRSLGWSFGSTESIVLGSALIPFGLIYPKIGTPFNVAKGNNLNKSISAQLSLEISDVSGKPLECKCCDLQLLNPMLSRLTSDNTVNALSFKDSETEGSDNNESFWGHLGDGPVKLHVNAVQRYAMSEKIEGCSVGHILVRGCSGQPGKSRKKCSEEFFADRALKMLSSEMGEFIQRNSIPIWQILLSFLYMEGYWALGYWALVSLSNSKGDRFSGILKPLTAHLALLSIIDNGLFTVNNFIGLNLANIDVEIYKTSVDKTNSDSCTGSQTDTSPSGNCVQLGDGKRKKNKKHLHQNLTWSSFREAAFECFDFDLTEIYFGRELDNSKKLKFLKCWMKQVKKPSRYRLTAPHGSKSLEHMAKEIDERLNMAQEESEQPTSPHVSSEPCGMQEGAASVSCLEAAESFFNNLPMKIQQSLESGLDLQTLAERLVNSTIHWLSQQHEIDNKVEGQTTMVKLGDTYSKVVGAKLVKLLLREPKELKEKRNDNLPSFEASDPSTRSENMILRSEIAERIKESTKQELVKQICSLLEIIQYLVEGGFDGHVSLYNYVERTIKTRYSHILEDVVHSIYAEMDLLLFADEIEPPILLFNSEDSNQSWREKPERDETAETNKIHQSVSAEDESSQPPEAIDESPQGVRREEHARKLNEARERRERARRFTSFTRWVPDLQRVWAPKQPKAVKLKSESIQKETKRKERRKASYSIVLETPVTGKRRSCSRENSLEDEEQLHRGNNSSTSVSKALFQGE</sequence>
<dbReference type="AlphaFoldDB" id="A0ABC8UVK2"/>
<comment type="caution">
    <text evidence="2">The sequence shown here is derived from an EMBL/GenBank/DDBJ whole genome shotgun (WGS) entry which is preliminary data.</text>
</comment>
<protein>
    <recommendedName>
        <fullName evidence="4">Treslin N-terminal domain-containing protein</fullName>
    </recommendedName>
</protein>